<dbReference type="Gene3D" id="3.40.50.1820">
    <property type="entry name" value="alpha/beta hydrolase"/>
    <property type="match status" value="1"/>
</dbReference>
<dbReference type="Proteomes" id="UP000613193">
    <property type="component" value="Unassembled WGS sequence"/>
</dbReference>
<dbReference type="PANTHER" id="PTHR40111:SF1">
    <property type="entry name" value="CEPHALOSPORIN-C DEACETYLASE"/>
    <property type="match status" value="1"/>
</dbReference>
<dbReference type="Pfam" id="PF05448">
    <property type="entry name" value="AXE1"/>
    <property type="match status" value="1"/>
</dbReference>
<protein>
    <submittedName>
        <fullName evidence="3">Acetylxylan esterase</fullName>
    </submittedName>
</protein>
<comment type="caution">
    <text evidence="3">The sequence shown here is derived from an EMBL/GenBank/DDBJ whole genome shotgun (WGS) entry which is preliminary data.</text>
</comment>
<keyword evidence="4" id="KW-1185">Reference proteome</keyword>
<dbReference type="PANTHER" id="PTHR40111">
    <property type="entry name" value="CEPHALOSPORIN-C DEACETYLASE"/>
    <property type="match status" value="1"/>
</dbReference>
<evidence type="ECO:0000259" key="2">
    <source>
        <dbReference type="Pfam" id="PF05448"/>
    </source>
</evidence>
<evidence type="ECO:0000313" key="4">
    <source>
        <dbReference type="Proteomes" id="UP000613193"/>
    </source>
</evidence>
<dbReference type="GO" id="GO:0052689">
    <property type="term" value="F:carboxylic ester hydrolase activity"/>
    <property type="evidence" value="ECO:0007669"/>
    <property type="project" value="TreeGrafter"/>
</dbReference>
<dbReference type="EMBL" id="JAEHFW010000002">
    <property type="protein sequence ID" value="MBK0379698.1"/>
    <property type="molecule type" value="Genomic_DNA"/>
</dbReference>
<dbReference type="InterPro" id="IPR039069">
    <property type="entry name" value="CE7"/>
</dbReference>
<dbReference type="InterPro" id="IPR008391">
    <property type="entry name" value="AXE1_dom"/>
</dbReference>
<evidence type="ECO:0000256" key="1">
    <source>
        <dbReference type="PIRSR" id="PIRSR639069-1"/>
    </source>
</evidence>
<feature type="active site" description="Nucleophile" evidence="1">
    <location>
        <position position="198"/>
    </location>
</feature>
<dbReference type="SUPFAM" id="SSF53474">
    <property type="entry name" value="alpha/beta-Hydrolases"/>
    <property type="match status" value="1"/>
</dbReference>
<sequence>MLRCIVTTVIDGKKYRGLATAAFDPYEIQPTTDMPNDFEAFWNKAMEQNKKIPMDAKLTLLPERCTEKTNVYQLNIQNFRNGSRIYGILCVPKAPGKYPALLETPGAGIRSYPGDIELAEKGIITLQIGIHGIPVILPDNSVYYGLAASGLSDYPFINLDNRDKYYYKRVYMGCIRANDYLCSMPEFDGTNLAVYGGSQGGLLSIVTAALDKRVKYMAAQYPAMSDLTGYLHNRAGGWPHMFNKNNAAAYATPEKIATSKYFDAVNFARLIAIPGFYSWGYNDETCPPTTAFSAYNVITAPKELWITQEAGHWMFPETHIKINNWLVNKLIVKKE</sequence>
<feature type="active site" description="Charge relay system" evidence="1">
    <location>
        <position position="312"/>
    </location>
</feature>
<dbReference type="AlphaFoldDB" id="A0A934PRZ2"/>
<organism evidence="3 4">
    <name type="scientific">Mucilaginibacter segetis</name>
    <dbReference type="NCBI Taxonomy" id="2793071"/>
    <lineage>
        <taxon>Bacteria</taxon>
        <taxon>Pseudomonadati</taxon>
        <taxon>Bacteroidota</taxon>
        <taxon>Sphingobacteriia</taxon>
        <taxon>Sphingobacteriales</taxon>
        <taxon>Sphingobacteriaceae</taxon>
        <taxon>Mucilaginibacter</taxon>
    </lineage>
</organism>
<dbReference type="GO" id="GO:0005976">
    <property type="term" value="P:polysaccharide metabolic process"/>
    <property type="evidence" value="ECO:0007669"/>
    <property type="project" value="TreeGrafter"/>
</dbReference>
<name>A0A934PRZ2_9SPHI</name>
<reference evidence="3" key="1">
    <citation type="submission" date="2020-12" db="EMBL/GenBank/DDBJ databases">
        <title>Bacterial novel species Mucilaginibacter sp. SD-g isolated from soil.</title>
        <authorList>
            <person name="Jung H.-Y."/>
        </authorList>
    </citation>
    <scope>NUCLEOTIDE SEQUENCE</scope>
    <source>
        <strain evidence="3">SD-g</strain>
    </source>
</reference>
<feature type="active site" description="Charge relay system" evidence="1">
    <location>
        <position position="283"/>
    </location>
</feature>
<proteinExistence type="predicted"/>
<evidence type="ECO:0000313" key="3">
    <source>
        <dbReference type="EMBL" id="MBK0379698.1"/>
    </source>
</evidence>
<feature type="domain" description="Acetyl xylan esterase" evidence="2">
    <location>
        <begin position="28"/>
        <end position="327"/>
    </location>
</feature>
<accession>A0A934PRZ2</accession>
<gene>
    <name evidence="3" type="ORF">I5M19_10285</name>
</gene>
<dbReference type="InterPro" id="IPR029058">
    <property type="entry name" value="AB_hydrolase_fold"/>
</dbReference>